<dbReference type="SMART" id="SM00987">
    <property type="entry name" value="UreE_C"/>
    <property type="match status" value="1"/>
</dbReference>
<dbReference type="PANTHER" id="PTHR42160:SF1">
    <property type="entry name" value="URACIL-DNA GLYCOSYLASE SUPERFAMILY PROTEIN"/>
    <property type="match status" value="1"/>
</dbReference>
<dbReference type="Pfam" id="PF03167">
    <property type="entry name" value="UDG"/>
    <property type="match status" value="1"/>
</dbReference>
<dbReference type="CDD" id="cd10033">
    <property type="entry name" value="UDG_like"/>
    <property type="match status" value="1"/>
</dbReference>
<proteinExistence type="predicted"/>
<dbReference type="Proteomes" id="UP000062260">
    <property type="component" value="Chromosome"/>
</dbReference>
<dbReference type="SUPFAM" id="SSF52141">
    <property type="entry name" value="Uracil-DNA glycosylase-like"/>
    <property type="match status" value="1"/>
</dbReference>
<gene>
    <name evidence="1" type="ORF">AWM75_00985</name>
</gene>
<sequence length="203" mass="22863">MAAPHAEKVAAIRQAIMADPANQSFTDRGIGPLFSAPAQARILVVGQAPGRLAEARGRFWDDPSGDRLRAWLGVSRDFFYQTDLIGHLPMDFYFPGKAKTGDQKPRSDFASKWHPALRALMPNLKLTILVGKHAQDFYLGDQAQANLTQTVAYYQDYLPDYFPLPHPSPLNNRWLKNNPWFLDQVQPDLAKYVAALIRDEQAE</sequence>
<dbReference type="SMART" id="SM00986">
    <property type="entry name" value="UDG"/>
    <property type="match status" value="1"/>
</dbReference>
<protein>
    <submittedName>
        <fullName evidence="1">Uracil-DNA glycosylase</fullName>
    </submittedName>
</protein>
<reference evidence="2" key="2">
    <citation type="submission" date="2016-01" db="EMBL/GenBank/DDBJ databases">
        <title>Six Aerococcus type strain genome sequencing and assembly using PacBio and Illumina Hiseq.</title>
        <authorList>
            <person name="Carkaci D."/>
            <person name="Dargis R."/>
            <person name="Nielsen X.C."/>
            <person name="Skovgaard O."/>
            <person name="Fuursted K."/>
            <person name="Christensen J.J."/>
        </authorList>
    </citation>
    <scope>NUCLEOTIDE SEQUENCE [LARGE SCALE GENOMIC DNA]</scope>
    <source>
        <strain evidence="2">CCUG42038B</strain>
    </source>
</reference>
<dbReference type="InterPro" id="IPR036895">
    <property type="entry name" value="Uracil-DNA_glycosylase-like_sf"/>
</dbReference>
<dbReference type="InterPro" id="IPR047124">
    <property type="entry name" value="HI_0220.2"/>
</dbReference>
<evidence type="ECO:0000313" key="2">
    <source>
        <dbReference type="Proteomes" id="UP000062260"/>
    </source>
</evidence>
<evidence type="ECO:0000313" key="1">
    <source>
        <dbReference type="EMBL" id="AMB98654.1"/>
    </source>
</evidence>
<dbReference type="Gene3D" id="3.40.470.10">
    <property type="entry name" value="Uracil-DNA glycosylase-like domain"/>
    <property type="match status" value="1"/>
</dbReference>
<dbReference type="AlphaFoldDB" id="A0A0X8FJW7"/>
<dbReference type="OrthoDB" id="9789139at2"/>
<reference evidence="1 2" key="1">
    <citation type="journal article" date="2016" name="Genome Announc.">
        <title>Complete Genome Sequences of Aerococcus christensenii CCUG 28831T, Aerococcus sanguinicola CCUG 43001T, Aerococcus urinae CCUG 36881T, Aerococcus urinaeequi CCUG 28094T, Aerococcus urinaehominis CCUG 42038 BT, and Aerococcus viridans CCUG 4311T.</title>
        <authorList>
            <person name="Carkaci D."/>
            <person name="Dargis R."/>
            <person name="Nielsen X.C."/>
            <person name="Skovgaard O."/>
            <person name="Fuursted K."/>
            <person name="Christensen J.J."/>
        </authorList>
    </citation>
    <scope>NUCLEOTIDE SEQUENCE [LARGE SCALE GENOMIC DNA]</scope>
    <source>
        <strain evidence="1 2">CCUG42038B</strain>
    </source>
</reference>
<dbReference type="PANTHER" id="PTHR42160">
    <property type="entry name" value="URACIL-DNA GLYCOSYLASE SUPERFAMILY PROTEIN"/>
    <property type="match status" value="1"/>
</dbReference>
<name>A0A0X8FJW7_9LACT</name>
<dbReference type="KEGG" id="auh:AWM75_00985"/>
<accession>A0A0X8FJW7</accession>
<dbReference type="STRING" id="128944.AWM75_00985"/>
<keyword evidence="2" id="KW-1185">Reference proteome</keyword>
<organism evidence="1 2">
    <name type="scientific">Aerococcus urinaehominis</name>
    <dbReference type="NCBI Taxonomy" id="128944"/>
    <lineage>
        <taxon>Bacteria</taxon>
        <taxon>Bacillati</taxon>
        <taxon>Bacillota</taxon>
        <taxon>Bacilli</taxon>
        <taxon>Lactobacillales</taxon>
        <taxon>Aerococcaceae</taxon>
        <taxon>Aerococcus</taxon>
    </lineage>
</organism>
<dbReference type="InterPro" id="IPR005122">
    <property type="entry name" value="Uracil-DNA_glycosylase-like"/>
</dbReference>
<dbReference type="RefSeq" id="WP_067977313.1">
    <property type="nucleotide sequence ID" value="NZ_CP014163.1"/>
</dbReference>
<dbReference type="EMBL" id="CP014163">
    <property type="protein sequence ID" value="AMB98654.1"/>
    <property type="molecule type" value="Genomic_DNA"/>
</dbReference>